<comment type="caution">
    <text evidence="1">The sequence shown here is derived from an EMBL/GenBank/DDBJ whole genome shotgun (WGS) entry which is preliminary data.</text>
</comment>
<dbReference type="AlphaFoldDB" id="A0A7W5A1Q2"/>
<reference evidence="1 2" key="1">
    <citation type="submission" date="2020-08" db="EMBL/GenBank/DDBJ databases">
        <title>Genomic Encyclopedia of Type Strains, Phase III (KMG-III): the genomes of soil and plant-associated and newly described type strains.</title>
        <authorList>
            <person name="Whitman W."/>
        </authorList>
    </citation>
    <scope>NUCLEOTIDE SEQUENCE [LARGE SCALE GENOMIC DNA]</scope>
    <source>
        <strain evidence="1 2">CECT 3302</strain>
    </source>
</reference>
<evidence type="ECO:0000313" key="1">
    <source>
        <dbReference type="EMBL" id="MBB3088021.1"/>
    </source>
</evidence>
<keyword evidence="2" id="KW-1185">Reference proteome</keyword>
<sequence length="299" mass="31861">MKRPVDVHQHLWPPALVEELRRRKQAPCLDGWVLHLDGEPPYSVDPADHDLTSRAAREDGLVLLSLSSPLGIESLPADEARPLLDAWHGFADDLPAEYGLWAAPALVDPDLDELAKTLAHDHVHGLQVPATALATPAALETLAPVLTTAQQAGLPVLVHPGPASTAASHAGAVPGWWPALTSYVAQQSAAWHSWHVAGRSLLPTLRIAFVALAGLAPLHHERLGQRGGDLGAVDRHVYYETSSYGTQAIDAMSRVVGVDPLVNGSDRPYAEPTDPGLGEALSRAIFVANPHHLLTGGDR</sequence>
<accession>A0A7W5A1Q2</accession>
<gene>
    <name evidence="1" type="ORF">FHS12_000954</name>
</gene>
<protein>
    <recommendedName>
        <fullName evidence="3">Amidohydrolase</fullName>
    </recommendedName>
</protein>
<organism evidence="1 2">
    <name type="scientific">Nocardioides albus</name>
    <dbReference type="NCBI Taxonomy" id="1841"/>
    <lineage>
        <taxon>Bacteria</taxon>
        <taxon>Bacillati</taxon>
        <taxon>Actinomycetota</taxon>
        <taxon>Actinomycetes</taxon>
        <taxon>Propionibacteriales</taxon>
        <taxon>Nocardioidaceae</taxon>
        <taxon>Nocardioides</taxon>
    </lineage>
</organism>
<dbReference type="RefSeq" id="WP_183542753.1">
    <property type="nucleotide sequence ID" value="NZ_BMQT01000004.1"/>
</dbReference>
<dbReference type="SUPFAM" id="SSF51556">
    <property type="entry name" value="Metallo-dependent hydrolases"/>
    <property type="match status" value="1"/>
</dbReference>
<proteinExistence type="predicted"/>
<dbReference type="Proteomes" id="UP000577707">
    <property type="component" value="Unassembled WGS sequence"/>
</dbReference>
<dbReference type="Gene3D" id="3.20.20.140">
    <property type="entry name" value="Metal-dependent hydrolases"/>
    <property type="match status" value="1"/>
</dbReference>
<dbReference type="EMBL" id="JACHXG010000002">
    <property type="protein sequence ID" value="MBB3088021.1"/>
    <property type="molecule type" value="Genomic_DNA"/>
</dbReference>
<evidence type="ECO:0000313" key="2">
    <source>
        <dbReference type="Proteomes" id="UP000577707"/>
    </source>
</evidence>
<dbReference type="InterPro" id="IPR032466">
    <property type="entry name" value="Metal_Hydrolase"/>
</dbReference>
<evidence type="ECO:0008006" key="3">
    <source>
        <dbReference type="Google" id="ProtNLM"/>
    </source>
</evidence>
<name>A0A7W5A1Q2_9ACTN</name>